<keyword evidence="2" id="KW-1003">Cell membrane</keyword>
<feature type="transmembrane region" description="Helical" evidence="7">
    <location>
        <begin position="355"/>
        <end position="377"/>
    </location>
</feature>
<proteinExistence type="inferred from homology"/>
<evidence type="ECO:0000256" key="6">
    <source>
        <dbReference type="ARBA" id="ARBA00038076"/>
    </source>
</evidence>
<keyword evidence="11" id="KW-1185">Reference proteome</keyword>
<gene>
    <name evidence="10" type="ORF">CLV35_3839</name>
</gene>
<evidence type="ECO:0000313" key="10">
    <source>
        <dbReference type="EMBL" id="RKS67933.1"/>
    </source>
</evidence>
<evidence type="ECO:0000256" key="1">
    <source>
        <dbReference type="ARBA" id="ARBA00004651"/>
    </source>
</evidence>
<dbReference type="Proteomes" id="UP000281955">
    <property type="component" value="Unassembled WGS sequence"/>
</dbReference>
<dbReference type="EMBL" id="RBWV01000017">
    <property type="protein sequence ID" value="RKS67933.1"/>
    <property type="molecule type" value="Genomic_DNA"/>
</dbReference>
<evidence type="ECO:0000256" key="3">
    <source>
        <dbReference type="ARBA" id="ARBA00022692"/>
    </source>
</evidence>
<dbReference type="AlphaFoldDB" id="A0A420XJX4"/>
<comment type="caution">
    <text evidence="10">The sequence shown here is derived from an EMBL/GenBank/DDBJ whole genome shotgun (WGS) entry which is preliminary data.</text>
</comment>
<feature type="transmembrane region" description="Helical" evidence="7">
    <location>
        <begin position="755"/>
        <end position="778"/>
    </location>
</feature>
<dbReference type="GO" id="GO:0022857">
    <property type="term" value="F:transmembrane transporter activity"/>
    <property type="evidence" value="ECO:0007669"/>
    <property type="project" value="TreeGrafter"/>
</dbReference>
<feature type="transmembrane region" description="Helical" evidence="7">
    <location>
        <begin position="798"/>
        <end position="817"/>
    </location>
</feature>
<comment type="similarity">
    <text evidence="6">Belongs to the ABC-4 integral membrane protein family.</text>
</comment>
<feature type="transmembrane region" description="Helical" evidence="7">
    <location>
        <begin position="409"/>
        <end position="430"/>
    </location>
</feature>
<feature type="domain" description="MacB-like periplasmic core" evidence="9">
    <location>
        <begin position="481"/>
        <end position="674"/>
    </location>
</feature>
<evidence type="ECO:0000259" key="9">
    <source>
        <dbReference type="Pfam" id="PF12704"/>
    </source>
</evidence>
<evidence type="ECO:0000256" key="7">
    <source>
        <dbReference type="SAM" id="Phobius"/>
    </source>
</evidence>
<evidence type="ECO:0000256" key="5">
    <source>
        <dbReference type="ARBA" id="ARBA00023136"/>
    </source>
</evidence>
<evidence type="ECO:0000256" key="2">
    <source>
        <dbReference type="ARBA" id="ARBA00022475"/>
    </source>
</evidence>
<dbReference type="OrthoDB" id="9780560at2"/>
<name>A0A420XJX4_9ACTN</name>
<protein>
    <submittedName>
        <fullName evidence="10">Putative ABC transport system permease protein</fullName>
    </submittedName>
</protein>
<dbReference type="PANTHER" id="PTHR30572">
    <property type="entry name" value="MEMBRANE COMPONENT OF TRANSPORTER-RELATED"/>
    <property type="match status" value="1"/>
</dbReference>
<evidence type="ECO:0000259" key="8">
    <source>
        <dbReference type="Pfam" id="PF02687"/>
    </source>
</evidence>
<organism evidence="10 11">
    <name type="scientific">Motilibacter peucedani</name>
    <dbReference type="NCBI Taxonomy" id="598650"/>
    <lineage>
        <taxon>Bacteria</taxon>
        <taxon>Bacillati</taxon>
        <taxon>Actinomycetota</taxon>
        <taxon>Actinomycetes</taxon>
        <taxon>Motilibacterales</taxon>
        <taxon>Motilibacteraceae</taxon>
        <taxon>Motilibacter</taxon>
    </lineage>
</organism>
<dbReference type="RefSeq" id="WP_121195083.1">
    <property type="nucleotide sequence ID" value="NZ_RBWV01000017.1"/>
</dbReference>
<comment type="subcellular location">
    <subcellularLocation>
        <location evidence="1">Cell membrane</location>
        <topology evidence="1">Multi-pass membrane protein</topology>
    </subcellularLocation>
</comment>
<feature type="domain" description="MacB-like periplasmic core" evidence="9">
    <location>
        <begin position="17"/>
        <end position="231"/>
    </location>
</feature>
<feature type="transmembrane region" description="Helical" evidence="7">
    <location>
        <begin position="705"/>
        <end position="730"/>
    </location>
</feature>
<dbReference type="PANTHER" id="PTHR30572:SF4">
    <property type="entry name" value="ABC TRANSPORTER PERMEASE YTRF"/>
    <property type="match status" value="1"/>
</dbReference>
<accession>A0A420XJX4</accession>
<feature type="domain" description="ABC3 transporter permease C-terminal" evidence="8">
    <location>
        <begin position="708"/>
        <end position="824"/>
    </location>
</feature>
<feature type="transmembrane region" description="Helical" evidence="7">
    <location>
        <begin position="311"/>
        <end position="335"/>
    </location>
</feature>
<keyword evidence="4 7" id="KW-1133">Transmembrane helix</keyword>
<reference evidence="10 11" key="1">
    <citation type="submission" date="2018-10" db="EMBL/GenBank/DDBJ databases">
        <title>Genomic Encyclopedia of Archaeal and Bacterial Type Strains, Phase II (KMG-II): from individual species to whole genera.</title>
        <authorList>
            <person name="Goeker M."/>
        </authorList>
    </citation>
    <scope>NUCLEOTIDE SEQUENCE [LARGE SCALE GENOMIC DNA]</scope>
    <source>
        <strain evidence="10 11">RP-AC37</strain>
    </source>
</reference>
<feature type="transmembrane region" description="Helical" evidence="7">
    <location>
        <begin position="263"/>
        <end position="288"/>
    </location>
</feature>
<dbReference type="InParanoid" id="A0A420XJX4"/>
<dbReference type="InterPro" id="IPR003838">
    <property type="entry name" value="ABC3_permease_C"/>
</dbReference>
<keyword evidence="3 7" id="KW-0812">Transmembrane</keyword>
<keyword evidence="5 7" id="KW-0472">Membrane</keyword>
<dbReference type="InterPro" id="IPR025857">
    <property type="entry name" value="MacB_PCD"/>
</dbReference>
<feature type="transmembrane region" description="Helical" evidence="7">
    <location>
        <begin position="436"/>
        <end position="461"/>
    </location>
</feature>
<sequence>MLRATFRSLLARKVRLVLSALAIVIGVGFVSGAFVLTDSLSKTFDSLFTDVNKSIAVAVRGKSTTTSDTRTPVPVALADTVAHVDGVKEAHGQVVGSATIVDKDGDAVGSAGPPTFGFNWVGGTLETGHFTAGGPPTTDDQVVLNGLAAEKGHYTVGDRVPVLTDGPAKTYTVSGVLGYDRGRKSLGGETSVWFTEAESHQVLNRAGTYDEIDLVAKPGVSQDELLQRVDRVLPSGTEALTGTALAAEQTDDIKSGLKIFNTVLLVFAAIALFVGAFIIFNTFSMLVAQRTRELALLRAIGASRGQVIRSVLAEAVVVGFIASALGLAAGIGISYGLKALLSGFGVDLPDAPTVIALRTVLVSFAVGILVTAVAALLPARRGSRIAPVAALRDAATADRPLGRQAVAGAGLLAVGIVGIVAGLNGAPLIWLGLGTLVAFLGISALSPLLARPIAGTVGLLFRRGMPGRLGGQNTVRNPRRTAVTASALMIGLALISGVSVLGASFKASVSKIATDSVGADFLLDTDNGGFPDTVVDAARGVPGVSAVAPLKGDNVRTGGKGVYVLAIPSDAVGRGILLAKDAGKPDGVQGNQLLVSKKVADDRGLSVGSSVPISFSDGSTGQFQVRGIYKDNALAGDYILSDAQATHFASQRSFAALVQVKDGAQLASVRSGLDKVTKAYPTISVEDRSEFVKKAQDQVGQLVNLLSILLALSVLIAILGVVNTLALSVIERTRELGLLRAVGMSRRQVKRMIRVESVVICVFGGILGLVVGTAIGVALQRALAGQGITELGIPTGSLVVYLVVAALAGVLAAVLPARRAARLDVLQAIATD</sequence>
<evidence type="ECO:0000256" key="4">
    <source>
        <dbReference type="ARBA" id="ARBA00022989"/>
    </source>
</evidence>
<dbReference type="GO" id="GO:0005886">
    <property type="term" value="C:plasma membrane"/>
    <property type="evidence" value="ECO:0007669"/>
    <property type="project" value="UniProtKB-SubCell"/>
</dbReference>
<dbReference type="Pfam" id="PF02687">
    <property type="entry name" value="FtsX"/>
    <property type="match status" value="2"/>
</dbReference>
<evidence type="ECO:0000313" key="11">
    <source>
        <dbReference type="Proteomes" id="UP000281955"/>
    </source>
</evidence>
<dbReference type="InterPro" id="IPR050250">
    <property type="entry name" value="Macrolide_Exporter_MacB"/>
</dbReference>
<feature type="transmembrane region" description="Helical" evidence="7">
    <location>
        <begin position="482"/>
        <end position="505"/>
    </location>
</feature>
<feature type="domain" description="ABC3 transporter permease C-terminal" evidence="8">
    <location>
        <begin position="266"/>
        <end position="386"/>
    </location>
</feature>
<dbReference type="Pfam" id="PF12704">
    <property type="entry name" value="MacB_PCD"/>
    <property type="match status" value="2"/>
</dbReference>